<name>A0A812MRF4_9DINO</name>
<keyword evidence="2" id="KW-1185">Reference proteome</keyword>
<dbReference type="OrthoDB" id="10293770at2759"/>
<comment type="caution">
    <text evidence="1">The sequence shown here is derived from an EMBL/GenBank/DDBJ whole genome shotgun (WGS) entry which is preliminary data.</text>
</comment>
<evidence type="ECO:0000313" key="2">
    <source>
        <dbReference type="Proteomes" id="UP000601435"/>
    </source>
</evidence>
<reference evidence="1" key="1">
    <citation type="submission" date="2021-02" db="EMBL/GenBank/DDBJ databases">
        <authorList>
            <person name="Dougan E. K."/>
            <person name="Rhodes N."/>
            <person name="Thang M."/>
            <person name="Chan C."/>
        </authorList>
    </citation>
    <scope>NUCLEOTIDE SEQUENCE</scope>
</reference>
<dbReference type="EMBL" id="CAJNJA010011812">
    <property type="protein sequence ID" value="CAE7280616.1"/>
    <property type="molecule type" value="Genomic_DNA"/>
</dbReference>
<organism evidence="1 2">
    <name type="scientific">Symbiodinium necroappetens</name>
    <dbReference type="NCBI Taxonomy" id="1628268"/>
    <lineage>
        <taxon>Eukaryota</taxon>
        <taxon>Sar</taxon>
        <taxon>Alveolata</taxon>
        <taxon>Dinophyceae</taxon>
        <taxon>Suessiales</taxon>
        <taxon>Symbiodiniaceae</taxon>
        <taxon>Symbiodinium</taxon>
    </lineage>
</organism>
<accession>A0A812MRF4</accession>
<evidence type="ECO:0000313" key="1">
    <source>
        <dbReference type="EMBL" id="CAE7280616.1"/>
    </source>
</evidence>
<dbReference type="Proteomes" id="UP000601435">
    <property type="component" value="Unassembled WGS sequence"/>
</dbReference>
<protein>
    <submittedName>
        <fullName evidence="1">Uncharacterized protein</fullName>
    </submittedName>
</protein>
<dbReference type="AlphaFoldDB" id="A0A812MRF4"/>
<sequence length="298" mass="33370">MERLPLVVLQEILRCLVPWPCSQDELSEMADRMWRAQAFKGHLPPAARSGKIEASGQRTALGRCIFSSPTPPESAEPAPLLLNLMFLLRAGPQAHAAVGWLTTWMPDHIAQVLHAFALQGQLHVLPTDCCNAHRNAYASAVRRRDAAGLHWIINEAIILPTGSVWNHRDQILQLACGTTWMPLIQHISHLYGFGNFWPNIVAWNMRAIGIATAYPTDRSYCCQYGPGALSGLNQLIGRTREARLEQRVALCWGREIIRILSPLWPALAVHAPVPLLEAYIVEWMLCELSKETEASWRV</sequence>
<proteinExistence type="predicted"/>
<gene>
    <name evidence="1" type="ORF">SNEC2469_LOCUS6835</name>
</gene>